<keyword evidence="1" id="KW-0472">Membrane</keyword>
<feature type="transmembrane region" description="Helical" evidence="1">
    <location>
        <begin position="196"/>
        <end position="220"/>
    </location>
</feature>
<dbReference type="EMBL" id="CAADRA010000348">
    <property type="protein sequence ID" value="VFT79844.1"/>
    <property type="molecule type" value="Genomic_DNA"/>
</dbReference>
<dbReference type="EMBL" id="VJMH01000348">
    <property type="protein sequence ID" value="KAF0716811.1"/>
    <property type="molecule type" value="Genomic_DNA"/>
</dbReference>
<dbReference type="AlphaFoldDB" id="A0A485KD80"/>
<evidence type="ECO:0000313" key="2">
    <source>
        <dbReference type="EMBL" id="KAF0716811.1"/>
    </source>
</evidence>
<feature type="transmembrane region" description="Helical" evidence="1">
    <location>
        <begin position="274"/>
        <end position="293"/>
    </location>
</feature>
<dbReference type="Proteomes" id="UP000332933">
    <property type="component" value="Unassembled WGS sequence"/>
</dbReference>
<proteinExistence type="predicted"/>
<accession>A0A485KD80</accession>
<keyword evidence="1" id="KW-1133">Transmembrane helix</keyword>
<reference evidence="3 4" key="1">
    <citation type="submission" date="2019-03" db="EMBL/GenBank/DDBJ databases">
        <authorList>
            <person name="Gaulin E."/>
            <person name="Dumas B."/>
        </authorList>
    </citation>
    <scope>NUCLEOTIDE SEQUENCE [LARGE SCALE GENOMIC DNA]</scope>
    <source>
        <strain evidence="3">CBS 568.67</strain>
    </source>
</reference>
<keyword evidence="1" id="KW-0812">Transmembrane</keyword>
<evidence type="ECO:0000313" key="3">
    <source>
        <dbReference type="EMBL" id="VFT79844.1"/>
    </source>
</evidence>
<reference evidence="2" key="2">
    <citation type="submission" date="2019-06" db="EMBL/GenBank/DDBJ databases">
        <title>Genomics analysis of Aphanomyces spp. identifies a new class of oomycete effector associated with host adaptation.</title>
        <authorList>
            <person name="Gaulin E."/>
        </authorList>
    </citation>
    <scope>NUCLEOTIDE SEQUENCE</scope>
    <source>
        <strain evidence="2">CBS 578.67</strain>
    </source>
</reference>
<organism evidence="3 4">
    <name type="scientific">Aphanomyces stellatus</name>
    <dbReference type="NCBI Taxonomy" id="120398"/>
    <lineage>
        <taxon>Eukaryota</taxon>
        <taxon>Sar</taxon>
        <taxon>Stramenopiles</taxon>
        <taxon>Oomycota</taxon>
        <taxon>Saprolegniomycetes</taxon>
        <taxon>Saprolegniales</taxon>
        <taxon>Verrucalvaceae</taxon>
        <taxon>Aphanomyces</taxon>
    </lineage>
</organism>
<keyword evidence="4" id="KW-1185">Reference proteome</keyword>
<protein>
    <submittedName>
        <fullName evidence="3">Aste57867_2650 protein</fullName>
    </submittedName>
</protein>
<evidence type="ECO:0000313" key="4">
    <source>
        <dbReference type="Proteomes" id="UP000332933"/>
    </source>
</evidence>
<gene>
    <name evidence="3" type="primary">Aste57867_2650</name>
    <name evidence="2" type="ORF">As57867_002643</name>
    <name evidence="3" type="ORF">ASTE57867_2650</name>
</gene>
<feature type="transmembrane region" description="Helical" evidence="1">
    <location>
        <begin position="154"/>
        <end position="175"/>
    </location>
</feature>
<evidence type="ECO:0000256" key="1">
    <source>
        <dbReference type="SAM" id="Phobius"/>
    </source>
</evidence>
<name>A0A485KD80_9STRA</name>
<sequence>MVEHVTAQVAYSSLTDGSIGLYPAPQSWRVMARCTRGGRGLKPFLSFRTECSESYKYIVVTPIRQTIVVAVLLAGLTNATTDQMHVICTEDEGYYGVCMEYLGDVEWVFSIRKGIRFEGDHGTLAVLTEPLQHLKQEVNLAEFPSSVAYYMRGAVTNVTGIMITLFAASLLYALLSRGYVEVLNLLKLQRVGAIVWIGRPLLFVRSLTAVGVLATATVHLDTTGSMSWFTEPLNPFYTTLLSANEVSWIVAVVNDIAISVTNNYKSYYSTTNNMLVWGLTVALSYAFSIQHTVEIQKQWHIVQVDFQIECTSGVVIMGQPARLTTLVCLAVRPTLEHSKFLYAGAKYLFNKSGWVHNDVYNMDRMSGLLNGLVTVHREKVIYGLDVKLWHMFRLDKEPDPTLTVSNSLFQSSEYAIPLPLCSC</sequence>